<sequence>MMYYFGNYGSPFFYPPMLIGGLLMMLFWGALIYLLFVGVQKLTSHNDSRDTGRALETLKERYAKGEITHEEYEKIRKNLEK</sequence>
<evidence type="ECO:0000313" key="3">
    <source>
        <dbReference type="EMBL" id="OHA58938.1"/>
    </source>
</evidence>
<feature type="domain" description="SHOCT" evidence="2">
    <location>
        <begin position="54"/>
        <end position="79"/>
    </location>
</feature>
<name>A0A1G2QEU0_9BACT</name>
<dbReference type="AlphaFoldDB" id="A0A1G2QEU0"/>
<dbReference type="InterPro" id="IPR018649">
    <property type="entry name" value="SHOCT"/>
</dbReference>
<evidence type="ECO:0000313" key="4">
    <source>
        <dbReference type="Proteomes" id="UP000177043"/>
    </source>
</evidence>
<evidence type="ECO:0000259" key="2">
    <source>
        <dbReference type="Pfam" id="PF09851"/>
    </source>
</evidence>
<comment type="caution">
    <text evidence="3">The sequence shown here is derived from an EMBL/GenBank/DDBJ whole genome shotgun (WGS) entry which is preliminary data.</text>
</comment>
<organism evidence="3 4">
    <name type="scientific">Candidatus Vogelbacteria bacterium RIFOXYD1_FULL_44_32</name>
    <dbReference type="NCBI Taxonomy" id="1802438"/>
    <lineage>
        <taxon>Bacteria</taxon>
        <taxon>Candidatus Vogeliibacteriota</taxon>
    </lineage>
</organism>
<accession>A0A1G2QEU0</accession>
<reference evidence="3 4" key="1">
    <citation type="journal article" date="2016" name="Nat. Commun.">
        <title>Thousands of microbial genomes shed light on interconnected biogeochemical processes in an aquifer system.</title>
        <authorList>
            <person name="Anantharaman K."/>
            <person name="Brown C.T."/>
            <person name="Hug L.A."/>
            <person name="Sharon I."/>
            <person name="Castelle C.J."/>
            <person name="Probst A.J."/>
            <person name="Thomas B.C."/>
            <person name="Singh A."/>
            <person name="Wilkins M.J."/>
            <person name="Karaoz U."/>
            <person name="Brodie E.L."/>
            <person name="Williams K.H."/>
            <person name="Hubbard S.S."/>
            <person name="Banfield J.F."/>
        </authorList>
    </citation>
    <scope>NUCLEOTIDE SEQUENCE [LARGE SCALE GENOMIC DNA]</scope>
</reference>
<dbReference type="EMBL" id="MHTJ01000002">
    <property type="protein sequence ID" value="OHA58938.1"/>
    <property type="molecule type" value="Genomic_DNA"/>
</dbReference>
<keyword evidence="1" id="KW-1133">Transmembrane helix</keyword>
<gene>
    <name evidence="3" type="ORF">A2571_01010</name>
</gene>
<keyword evidence="1" id="KW-0472">Membrane</keyword>
<protein>
    <recommendedName>
        <fullName evidence="2">SHOCT domain-containing protein</fullName>
    </recommendedName>
</protein>
<feature type="transmembrane region" description="Helical" evidence="1">
    <location>
        <begin position="12"/>
        <end position="36"/>
    </location>
</feature>
<keyword evidence="1" id="KW-0812">Transmembrane</keyword>
<dbReference type="Pfam" id="PF09851">
    <property type="entry name" value="SHOCT"/>
    <property type="match status" value="1"/>
</dbReference>
<evidence type="ECO:0000256" key="1">
    <source>
        <dbReference type="SAM" id="Phobius"/>
    </source>
</evidence>
<dbReference type="Proteomes" id="UP000177043">
    <property type="component" value="Unassembled WGS sequence"/>
</dbReference>
<proteinExistence type="predicted"/>
<dbReference type="STRING" id="1802438.A2571_01010"/>